<dbReference type="Gene3D" id="3.30.1360.40">
    <property type="match status" value="1"/>
</dbReference>
<evidence type="ECO:0000256" key="1">
    <source>
        <dbReference type="ARBA" id="ARBA00004496"/>
    </source>
</evidence>
<dbReference type="UniPathway" id="UPA00068"/>
<feature type="domain" description="Arginine repressor C-terminal" evidence="11">
    <location>
        <begin position="97"/>
        <end position="161"/>
    </location>
</feature>
<dbReference type="HAMAP" id="MF_00173">
    <property type="entry name" value="Arg_repressor"/>
    <property type="match status" value="1"/>
</dbReference>
<dbReference type="Pfam" id="PF01316">
    <property type="entry name" value="Arg_repressor"/>
    <property type="match status" value="1"/>
</dbReference>
<dbReference type="InterPro" id="IPR036388">
    <property type="entry name" value="WH-like_DNA-bd_sf"/>
</dbReference>
<evidence type="ECO:0000256" key="8">
    <source>
        <dbReference type="HAMAP-Rule" id="MF_00173"/>
    </source>
</evidence>
<evidence type="ECO:0000256" key="6">
    <source>
        <dbReference type="ARBA" id="ARBA00023125"/>
    </source>
</evidence>
<evidence type="ECO:0000313" key="13">
    <source>
        <dbReference type="Proteomes" id="UP000291101"/>
    </source>
</evidence>
<keyword evidence="13" id="KW-1185">Reference proteome</keyword>
<evidence type="ECO:0000313" key="12">
    <source>
        <dbReference type="EMBL" id="RYC13641.1"/>
    </source>
</evidence>
<evidence type="ECO:0000256" key="3">
    <source>
        <dbReference type="ARBA" id="ARBA00022490"/>
    </source>
</evidence>
<evidence type="ECO:0000256" key="2">
    <source>
        <dbReference type="ARBA" id="ARBA00008316"/>
    </source>
</evidence>
<dbReference type="GO" id="GO:0034618">
    <property type="term" value="F:arginine binding"/>
    <property type="evidence" value="ECO:0007669"/>
    <property type="project" value="InterPro"/>
</dbReference>
<dbReference type="GO" id="GO:0003677">
    <property type="term" value="F:DNA binding"/>
    <property type="evidence" value="ECO:0007669"/>
    <property type="project" value="UniProtKB-KW"/>
</dbReference>
<proteinExistence type="inferred from homology"/>
<accession>A0A4Q2T6G0</accession>
<dbReference type="PANTHER" id="PTHR34471">
    <property type="entry name" value="ARGININE REPRESSOR"/>
    <property type="match status" value="1"/>
</dbReference>
<dbReference type="EMBL" id="SDWV01000003">
    <property type="protein sequence ID" value="RYC13641.1"/>
    <property type="molecule type" value="Genomic_DNA"/>
</dbReference>
<evidence type="ECO:0000256" key="4">
    <source>
        <dbReference type="ARBA" id="ARBA00022491"/>
    </source>
</evidence>
<dbReference type="InterPro" id="IPR020899">
    <property type="entry name" value="Arg_repress_C"/>
</dbReference>
<protein>
    <recommendedName>
        <fullName evidence="8 9">Arginine repressor</fullName>
    </recommendedName>
</protein>
<evidence type="ECO:0000259" key="11">
    <source>
        <dbReference type="Pfam" id="PF02863"/>
    </source>
</evidence>
<keyword evidence="8" id="KW-0028">Amino-acid biosynthesis</keyword>
<dbReference type="Proteomes" id="UP000291101">
    <property type="component" value="Unassembled WGS sequence"/>
</dbReference>
<keyword evidence="8" id="KW-0055">Arginine biosynthesis</keyword>
<comment type="function">
    <text evidence="8">Regulates arginine biosynthesis genes.</text>
</comment>
<dbReference type="PANTHER" id="PTHR34471:SF1">
    <property type="entry name" value="ARGININE REPRESSOR"/>
    <property type="match status" value="1"/>
</dbReference>
<dbReference type="Gene3D" id="1.10.10.10">
    <property type="entry name" value="Winged helix-like DNA-binding domain superfamily/Winged helix DNA-binding domain"/>
    <property type="match status" value="1"/>
</dbReference>
<evidence type="ECO:0000259" key="10">
    <source>
        <dbReference type="Pfam" id="PF01316"/>
    </source>
</evidence>
<dbReference type="AlphaFoldDB" id="A0A4Q2T6G0"/>
<dbReference type="NCBIfam" id="TIGR01529">
    <property type="entry name" value="argR_whole"/>
    <property type="match status" value="1"/>
</dbReference>
<dbReference type="RefSeq" id="WP_129424676.1">
    <property type="nucleotide sequence ID" value="NZ_SDWV01000003.1"/>
</dbReference>
<dbReference type="GO" id="GO:0005737">
    <property type="term" value="C:cytoplasm"/>
    <property type="evidence" value="ECO:0007669"/>
    <property type="project" value="UniProtKB-SubCell"/>
</dbReference>
<organism evidence="12 13">
    <name type="scientific">Nocardioides zhouii</name>
    <dbReference type="NCBI Taxonomy" id="1168729"/>
    <lineage>
        <taxon>Bacteria</taxon>
        <taxon>Bacillati</taxon>
        <taxon>Actinomycetota</taxon>
        <taxon>Actinomycetes</taxon>
        <taxon>Propionibacteriales</taxon>
        <taxon>Nocardioidaceae</taxon>
        <taxon>Nocardioides</taxon>
    </lineage>
</organism>
<keyword evidence="4 8" id="KW-0678">Repressor</keyword>
<evidence type="ECO:0000256" key="7">
    <source>
        <dbReference type="ARBA" id="ARBA00023163"/>
    </source>
</evidence>
<comment type="similarity">
    <text evidence="2 8">Belongs to the ArgR family.</text>
</comment>
<dbReference type="InterPro" id="IPR020900">
    <property type="entry name" value="Arg_repress_DNA-bd"/>
</dbReference>
<evidence type="ECO:0000256" key="9">
    <source>
        <dbReference type="NCBIfam" id="TIGR01529"/>
    </source>
</evidence>
<feature type="domain" description="Arginine repressor DNA-binding" evidence="10">
    <location>
        <begin position="8"/>
        <end position="74"/>
    </location>
</feature>
<dbReference type="NCBIfam" id="NF002880">
    <property type="entry name" value="PRK03341.1"/>
    <property type="match status" value="1"/>
</dbReference>
<name>A0A4Q2T6G0_9ACTN</name>
<comment type="pathway">
    <text evidence="8">Amino-acid biosynthesis; L-arginine biosynthesis [regulation].</text>
</comment>
<comment type="caution">
    <text evidence="12">The sequence shown here is derived from an EMBL/GenBank/DDBJ whole genome shotgun (WGS) entry which is preliminary data.</text>
</comment>
<dbReference type="OrthoDB" id="7060358at2"/>
<comment type="subcellular location">
    <subcellularLocation>
        <location evidence="1 8">Cytoplasm</location>
    </subcellularLocation>
</comment>
<dbReference type="Pfam" id="PF02863">
    <property type="entry name" value="Arg_repressor_C"/>
    <property type="match status" value="1"/>
</dbReference>
<dbReference type="PRINTS" id="PR01467">
    <property type="entry name" value="ARGREPRESSOR"/>
</dbReference>
<reference evidence="12 13" key="1">
    <citation type="submission" date="2019-01" db="EMBL/GenBank/DDBJ databases">
        <title>Novel species of Nocardioides.</title>
        <authorList>
            <person name="Liu Q."/>
            <person name="X Y.-H."/>
        </authorList>
    </citation>
    <scope>NUCLEOTIDE SEQUENCE [LARGE SCALE GENOMIC DNA]</scope>
    <source>
        <strain evidence="12 13">HLT2-9</strain>
    </source>
</reference>
<dbReference type="GO" id="GO:0051259">
    <property type="term" value="P:protein complex oligomerization"/>
    <property type="evidence" value="ECO:0007669"/>
    <property type="project" value="InterPro"/>
</dbReference>
<sequence length="182" mass="19009">MTALTPLTKGARHQRIVEIVTTHPVRSQTELADLLGDHGVHVTQATLSRDLVELDAVKVRGADGALVYAVPGEGGDRSVVAPRETAAGRDRLARLCAELLVSAEASANLVVLRTPPGAAQFLASAFDKADLGEVLGTIAGDDTLLVIGRDPEGGDALVRRFLDLANHHTPSPSTAADKDVIS</sequence>
<keyword evidence="3 8" id="KW-0963">Cytoplasm</keyword>
<dbReference type="GO" id="GO:1900079">
    <property type="term" value="P:regulation of arginine biosynthetic process"/>
    <property type="evidence" value="ECO:0007669"/>
    <property type="project" value="UniProtKB-UniRule"/>
</dbReference>
<keyword evidence="6 8" id="KW-0238">DNA-binding</keyword>
<evidence type="ECO:0000256" key="5">
    <source>
        <dbReference type="ARBA" id="ARBA00023015"/>
    </source>
</evidence>
<gene>
    <name evidence="8" type="primary">argR</name>
    <name evidence="12" type="ORF">EUA94_03240</name>
</gene>
<keyword evidence="7 8" id="KW-0804">Transcription</keyword>
<dbReference type="SUPFAM" id="SSF46785">
    <property type="entry name" value="Winged helix' DNA-binding domain"/>
    <property type="match status" value="1"/>
</dbReference>
<dbReference type="InterPro" id="IPR001669">
    <property type="entry name" value="Arg_repress"/>
</dbReference>
<keyword evidence="5 8" id="KW-0805">Transcription regulation</keyword>
<dbReference type="SUPFAM" id="SSF55252">
    <property type="entry name" value="C-terminal domain of arginine repressor"/>
    <property type="match status" value="1"/>
</dbReference>
<dbReference type="GO" id="GO:0003700">
    <property type="term" value="F:DNA-binding transcription factor activity"/>
    <property type="evidence" value="ECO:0007669"/>
    <property type="project" value="UniProtKB-UniRule"/>
</dbReference>
<dbReference type="GO" id="GO:0006526">
    <property type="term" value="P:L-arginine biosynthetic process"/>
    <property type="evidence" value="ECO:0007669"/>
    <property type="project" value="UniProtKB-UniPathway"/>
</dbReference>
<dbReference type="InterPro" id="IPR036390">
    <property type="entry name" value="WH_DNA-bd_sf"/>
</dbReference>
<dbReference type="InterPro" id="IPR036251">
    <property type="entry name" value="Arg_repress_C_sf"/>
</dbReference>